<evidence type="ECO:0000256" key="1">
    <source>
        <dbReference type="SAM" id="Phobius"/>
    </source>
</evidence>
<dbReference type="RefSeq" id="WP_380928569.1">
    <property type="nucleotide sequence ID" value="NZ_JBHUGS010000002.1"/>
</dbReference>
<protein>
    <submittedName>
        <fullName evidence="2">Methyltransferase family protein</fullName>
        <ecNumber evidence="2">2.1.1.100</ecNumber>
        <ecNumber evidence="2">2.1.1.334</ecNumber>
    </submittedName>
</protein>
<gene>
    <name evidence="2" type="ORF">ACFSGX_06810</name>
</gene>
<evidence type="ECO:0000313" key="3">
    <source>
        <dbReference type="Proteomes" id="UP001597400"/>
    </source>
</evidence>
<organism evidence="2 3">
    <name type="scientific">Sphingomonas arantia</name>
    <dbReference type="NCBI Taxonomy" id="1460676"/>
    <lineage>
        <taxon>Bacteria</taxon>
        <taxon>Pseudomonadati</taxon>
        <taxon>Pseudomonadota</taxon>
        <taxon>Alphaproteobacteria</taxon>
        <taxon>Sphingomonadales</taxon>
        <taxon>Sphingomonadaceae</taxon>
        <taxon>Sphingomonas</taxon>
    </lineage>
</organism>
<feature type="transmembrane region" description="Helical" evidence="1">
    <location>
        <begin position="175"/>
        <end position="193"/>
    </location>
</feature>
<dbReference type="GO" id="GO:0004671">
    <property type="term" value="F:protein C-terminal S-isoprenylcysteine carboxyl O-methyltransferase activity"/>
    <property type="evidence" value="ECO:0007669"/>
    <property type="project" value="UniProtKB-EC"/>
</dbReference>
<keyword evidence="1" id="KW-0812">Transmembrane</keyword>
<feature type="transmembrane region" description="Helical" evidence="1">
    <location>
        <begin position="292"/>
        <end position="314"/>
    </location>
</feature>
<keyword evidence="1" id="KW-1133">Transmembrane helix</keyword>
<feature type="transmembrane region" description="Helical" evidence="1">
    <location>
        <begin position="213"/>
        <end position="233"/>
    </location>
</feature>
<dbReference type="EMBL" id="JBHUGS010000002">
    <property type="protein sequence ID" value="MFD1950474.1"/>
    <property type="molecule type" value="Genomic_DNA"/>
</dbReference>
<dbReference type="Pfam" id="PF06966">
    <property type="entry name" value="DUF1295"/>
    <property type="match status" value="1"/>
</dbReference>
<keyword evidence="3" id="KW-1185">Reference proteome</keyword>
<feature type="transmembrane region" description="Helical" evidence="1">
    <location>
        <begin position="117"/>
        <end position="139"/>
    </location>
</feature>
<accession>A0ABW4TUU9</accession>
<feature type="transmembrane region" description="Helical" evidence="1">
    <location>
        <begin position="40"/>
        <end position="59"/>
    </location>
</feature>
<feature type="transmembrane region" description="Helical" evidence="1">
    <location>
        <begin position="12"/>
        <end position="34"/>
    </location>
</feature>
<dbReference type="InterPro" id="IPR010721">
    <property type="entry name" value="UstE-like"/>
</dbReference>
<dbReference type="EC" id="2.1.1.100" evidence="2"/>
<dbReference type="Proteomes" id="UP001597400">
    <property type="component" value="Unassembled WGS sequence"/>
</dbReference>
<dbReference type="GO" id="GO:0032259">
    <property type="term" value="P:methylation"/>
    <property type="evidence" value="ECO:0007669"/>
    <property type="project" value="UniProtKB-KW"/>
</dbReference>
<comment type="caution">
    <text evidence="2">The sequence shown here is derived from an EMBL/GenBank/DDBJ whole genome shotgun (WGS) entry which is preliminary data.</text>
</comment>
<proteinExistence type="predicted"/>
<reference evidence="3" key="1">
    <citation type="journal article" date="2019" name="Int. J. Syst. Evol. Microbiol.">
        <title>The Global Catalogue of Microorganisms (GCM) 10K type strain sequencing project: providing services to taxonomists for standard genome sequencing and annotation.</title>
        <authorList>
            <consortium name="The Broad Institute Genomics Platform"/>
            <consortium name="The Broad Institute Genome Sequencing Center for Infectious Disease"/>
            <person name="Wu L."/>
            <person name="Ma J."/>
        </authorList>
    </citation>
    <scope>NUCLEOTIDE SEQUENCE [LARGE SCALE GENOMIC DNA]</scope>
    <source>
        <strain evidence="3">CGMCC 1.12702</strain>
    </source>
</reference>
<dbReference type="EC" id="2.1.1.334" evidence="2"/>
<keyword evidence="2" id="KW-0489">Methyltransferase</keyword>
<name>A0ABW4TUU9_9SPHN</name>
<keyword evidence="2" id="KW-0808">Transferase</keyword>
<dbReference type="Gene3D" id="1.20.120.1630">
    <property type="match status" value="1"/>
</dbReference>
<feature type="transmembrane region" description="Helical" evidence="1">
    <location>
        <begin position="86"/>
        <end position="111"/>
    </location>
</feature>
<evidence type="ECO:0000313" key="2">
    <source>
        <dbReference type="EMBL" id="MFD1950474.1"/>
    </source>
</evidence>
<keyword evidence="1" id="KW-0472">Membrane</keyword>
<sequence length="421" mass="46685">MTERDQRPRSAVSGWVGLAGMVGLAAWIAVAAYWGMDGPMAGMAAVVACGLPMVAWSLIVDKVHRRASTGIDWSLRRPWAEVRETAFAKIAGLWVTWAAIAGFYALGRWYWQGGYVFAMQVLAGVVPALLLLSVPYIFWIDRRLIEPRDGAYAFGQWLSGRAHDRDAVARHARAWAVKGFFTAFMLSIVPGNWHELMHRDPWAMLADPMAAAFGLITLMFLIDVAFATVGYVLTMRPLDAHIRSANPYLGGWVSALACYPPFILIARGGPVDYETGGANWSWWLAGSPRLTFVWMVPLVVLTGVYAWATVAFGLRFSNLTHRGIITNGPYRITKHPAYLAKNLFWWMSAMPFLAVSGDLATGVRNTVLMGVVSGVYYWRARTEEKHLGADPEYRAYAAWMDRHGPVPRVLGKVGLRTGGWS</sequence>
<feature type="transmembrane region" description="Helical" evidence="1">
    <location>
        <begin position="245"/>
        <end position="266"/>
    </location>
</feature>